<dbReference type="SUPFAM" id="SSF53335">
    <property type="entry name" value="S-adenosyl-L-methionine-dependent methyltransferases"/>
    <property type="match status" value="1"/>
</dbReference>
<evidence type="ECO:0000313" key="1">
    <source>
        <dbReference type="EMBL" id="GBD53961.1"/>
    </source>
</evidence>
<dbReference type="Pfam" id="PF13489">
    <property type="entry name" value="Methyltransf_23"/>
    <property type="match status" value="1"/>
</dbReference>
<dbReference type="InterPro" id="IPR029063">
    <property type="entry name" value="SAM-dependent_MTases_sf"/>
</dbReference>
<dbReference type="AlphaFoldDB" id="A0A2H6BUU4"/>
<name>A0A2H6BUU4_MICAE</name>
<sequence length="284" mass="32685">MTNKGANSSFKLEEQFKATEALGGHHIAQNYLPKLFQDLGINHQAKILDVGCGIGIMVRTLREIGYDAHGLEPGGRFNEIELEMRPYIHNCYADEYGKIARDKNDKFDVVMSFGVIEHVGTVDGHACLSSNFLDYRFQFIKDQIKLLKPGGILLVMGPNRLFPFDFQHGSHDYGFLSVIKKKLPFIKILQKLMLPWHSKNYLVSWDDLYKISKKLESELDLDNDFSYFCPKQDNLLGLSSLQGKDKEQLLFRIYTKLVDKLPTQFRKVPYTHTLFVLKYPQGEL</sequence>
<comment type="caution">
    <text evidence="1">The sequence shown here is derived from an EMBL/GenBank/DDBJ whole genome shotgun (WGS) entry which is preliminary data.</text>
</comment>
<dbReference type="EMBL" id="BEYQ01000010">
    <property type="protein sequence ID" value="GBD53961.1"/>
    <property type="molecule type" value="Genomic_DNA"/>
</dbReference>
<dbReference type="PANTHER" id="PTHR43464:SF23">
    <property type="entry name" value="JUVENILE HORMONE ACID O-METHYLTRANSFERASE"/>
    <property type="match status" value="1"/>
</dbReference>
<accession>A0A2H6BUU4</accession>
<evidence type="ECO:0000313" key="2">
    <source>
        <dbReference type="Proteomes" id="UP000236321"/>
    </source>
</evidence>
<dbReference type="PANTHER" id="PTHR43464">
    <property type="entry name" value="METHYLTRANSFERASE"/>
    <property type="match status" value="1"/>
</dbReference>
<dbReference type="Gene3D" id="3.40.50.150">
    <property type="entry name" value="Vaccinia Virus protein VP39"/>
    <property type="match status" value="1"/>
</dbReference>
<organism evidence="1 2">
    <name type="scientific">Microcystis aeruginosa NIES-298</name>
    <dbReference type="NCBI Taxonomy" id="449468"/>
    <lineage>
        <taxon>Bacteria</taxon>
        <taxon>Bacillati</taxon>
        <taxon>Cyanobacteriota</taxon>
        <taxon>Cyanophyceae</taxon>
        <taxon>Oscillatoriophycideae</taxon>
        <taxon>Chroococcales</taxon>
        <taxon>Microcystaceae</taxon>
        <taxon>Microcystis</taxon>
    </lineage>
</organism>
<dbReference type="CDD" id="cd02440">
    <property type="entry name" value="AdoMet_MTases"/>
    <property type="match status" value="1"/>
</dbReference>
<dbReference type="RefSeq" id="WP_103112721.1">
    <property type="nucleotide sequence ID" value="NZ_BEIU01000006.1"/>
</dbReference>
<dbReference type="GO" id="GO:0010420">
    <property type="term" value="F:polyprenyldihydroxybenzoate methyltransferase activity"/>
    <property type="evidence" value="ECO:0007669"/>
    <property type="project" value="TreeGrafter"/>
</dbReference>
<reference evidence="2" key="1">
    <citation type="submission" date="2017-12" db="EMBL/GenBank/DDBJ databases">
        <title>Improved Draft Genome Sequence of Microcystis aeruginosa NIES-298, a Microcystin-Producing Cyanobacterium from Lake Kasumigaura, Japan.</title>
        <authorList>
            <person name="Yamaguchi H."/>
            <person name="Suzuki S."/>
            <person name="Kawachi M."/>
        </authorList>
    </citation>
    <scope>NUCLEOTIDE SEQUENCE [LARGE SCALE GENOMIC DNA]</scope>
    <source>
        <strain evidence="2">NIES-298</strain>
    </source>
</reference>
<protein>
    <submittedName>
        <fullName evidence="1">Uncharacterized protein</fullName>
    </submittedName>
</protein>
<gene>
    <name evidence="1" type="ORF">BGM30_30540</name>
</gene>
<dbReference type="Proteomes" id="UP000236321">
    <property type="component" value="Unassembled WGS sequence"/>
</dbReference>
<proteinExistence type="predicted"/>